<dbReference type="GO" id="GO:0042407">
    <property type="term" value="P:cristae formation"/>
    <property type="evidence" value="ECO:0007669"/>
    <property type="project" value="InterPro"/>
</dbReference>
<dbReference type="KEGG" id="pgu:PGUG_05509"/>
<dbReference type="Proteomes" id="UP000001997">
    <property type="component" value="Unassembled WGS sequence"/>
</dbReference>
<dbReference type="OMA" id="KWIGVEH"/>
<name>A5DQF8_PICGU</name>
<sequence>MISAPFSDSLIAPQLSHVPDLLKFAKQIHSSQLHKHTTEMSFLRIGLSVTLGASLMHFSTPPLLCETKRRFYDDENAVNPVPGTVTKSAGTELEAMGPSKLVDGASVRTSSTLESAIKSTRLFAAQSAENISSYVDEAYAKYHSAEKSITSTASKLHDRSEDLLPNSIYIVVATLSGNIAARQRGILAKMTFPVVFGLAAFRYFLPQTFSNTAFFAWKLEQENLPQIAKQQSAAVDSAVGMVNSVERKTKDGQTYIGNSVESLKKSIADVTGVDIDADARK</sequence>
<comment type="subcellular location">
    <subcellularLocation>
        <location evidence="1">Mitochondrion inner membrane</location>
    </subcellularLocation>
</comment>
<dbReference type="Pfam" id="PF09769">
    <property type="entry name" value="ApoO"/>
    <property type="match status" value="1"/>
</dbReference>
<dbReference type="AlphaFoldDB" id="A5DQF8"/>
<dbReference type="EMBL" id="CH408161">
    <property type="protein sequence ID" value="EDK41410.2"/>
    <property type="molecule type" value="Genomic_DNA"/>
</dbReference>
<organism evidence="2 3">
    <name type="scientific">Meyerozyma guilliermondii (strain ATCC 6260 / CBS 566 / DSM 6381 / JCM 1539 / NBRC 10279 / NRRL Y-324)</name>
    <name type="common">Yeast</name>
    <name type="synonym">Candida guilliermondii</name>
    <dbReference type="NCBI Taxonomy" id="294746"/>
    <lineage>
        <taxon>Eukaryota</taxon>
        <taxon>Fungi</taxon>
        <taxon>Dikarya</taxon>
        <taxon>Ascomycota</taxon>
        <taxon>Saccharomycotina</taxon>
        <taxon>Pichiomycetes</taxon>
        <taxon>Debaryomycetaceae</taxon>
        <taxon>Meyerozyma</taxon>
    </lineage>
</organism>
<keyword evidence="1" id="KW-0496">Mitochondrion</keyword>
<dbReference type="HOGENOM" id="CLU_086433_0_0_1"/>
<dbReference type="RefSeq" id="XP_001482488.2">
    <property type="nucleotide sequence ID" value="XM_001482438.1"/>
</dbReference>
<keyword evidence="1" id="KW-0472">Membrane</keyword>
<dbReference type="eggNOG" id="ENOG502S70K">
    <property type="taxonomic scope" value="Eukaryota"/>
</dbReference>
<accession>A5DQF8</accession>
<keyword evidence="1" id="KW-0999">Mitochondrion inner membrane</keyword>
<reference evidence="2 3" key="1">
    <citation type="journal article" date="2009" name="Nature">
        <title>Evolution of pathogenicity and sexual reproduction in eight Candida genomes.</title>
        <authorList>
            <person name="Butler G."/>
            <person name="Rasmussen M.D."/>
            <person name="Lin M.F."/>
            <person name="Santos M.A."/>
            <person name="Sakthikumar S."/>
            <person name="Munro C.A."/>
            <person name="Rheinbay E."/>
            <person name="Grabherr M."/>
            <person name="Forche A."/>
            <person name="Reedy J.L."/>
            <person name="Agrafioti I."/>
            <person name="Arnaud M.B."/>
            <person name="Bates S."/>
            <person name="Brown A.J."/>
            <person name="Brunke S."/>
            <person name="Costanzo M.C."/>
            <person name="Fitzpatrick D.A."/>
            <person name="de Groot P.W."/>
            <person name="Harris D."/>
            <person name="Hoyer L.L."/>
            <person name="Hube B."/>
            <person name="Klis F.M."/>
            <person name="Kodira C."/>
            <person name="Lennard N."/>
            <person name="Logue M.E."/>
            <person name="Martin R."/>
            <person name="Neiman A.M."/>
            <person name="Nikolaou E."/>
            <person name="Quail M.A."/>
            <person name="Quinn J."/>
            <person name="Santos M.C."/>
            <person name="Schmitzberger F.F."/>
            <person name="Sherlock G."/>
            <person name="Shah P."/>
            <person name="Silverstein K.A."/>
            <person name="Skrzypek M.S."/>
            <person name="Soll D."/>
            <person name="Staggs R."/>
            <person name="Stansfield I."/>
            <person name="Stumpf M.P."/>
            <person name="Sudbery P.E."/>
            <person name="Srikantha T."/>
            <person name="Zeng Q."/>
            <person name="Berman J."/>
            <person name="Berriman M."/>
            <person name="Heitman J."/>
            <person name="Gow N.A."/>
            <person name="Lorenz M.C."/>
            <person name="Birren B.W."/>
            <person name="Kellis M."/>
            <person name="Cuomo C.A."/>
        </authorList>
    </citation>
    <scope>NUCLEOTIDE SEQUENCE [LARGE SCALE GENOMIC DNA]</scope>
    <source>
        <strain evidence="3">ATCC 6260 / CBS 566 / DSM 6381 / JCM 1539 / NBRC 10279 / NRRL Y-324</strain>
    </source>
</reference>
<gene>
    <name evidence="2" type="ORF">PGUG_05509</name>
</gene>
<dbReference type="GO" id="GO:0061617">
    <property type="term" value="C:MICOS complex"/>
    <property type="evidence" value="ECO:0007669"/>
    <property type="project" value="UniProtKB-UniRule"/>
</dbReference>
<dbReference type="InterPro" id="IPR033181">
    <property type="entry name" value="Mic26_fungi"/>
</dbReference>
<dbReference type="InParanoid" id="A5DQF8"/>
<dbReference type="OrthoDB" id="2399148at2759"/>
<dbReference type="FunCoup" id="A5DQF8">
    <property type="interactions" value="29"/>
</dbReference>
<dbReference type="GO" id="GO:0044284">
    <property type="term" value="C:mitochondrial crista junction"/>
    <property type="evidence" value="ECO:0007669"/>
    <property type="project" value="TreeGrafter"/>
</dbReference>
<dbReference type="PANTHER" id="PTHR28268">
    <property type="entry name" value="MICOS SUBUNIT MIC26"/>
    <property type="match status" value="1"/>
</dbReference>
<evidence type="ECO:0000313" key="2">
    <source>
        <dbReference type="EMBL" id="EDK41410.2"/>
    </source>
</evidence>
<comment type="subunit">
    <text evidence="1">Component of the mitochondrial contact site and cristae organizing system (MICOS) complex.</text>
</comment>
<evidence type="ECO:0000256" key="1">
    <source>
        <dbReference type="RuleBase" id="RU363021"/>
    </source>
</evidence>
<comment type="function">
    <text evidence="1">Component of the MICOS complex, a large protein complex of the mitochondrial inner membrane that plays crucial roles in the maintenance of crista junctions, inner membrane architecture, and formation of contact sites to the outer membrane.</text>
</comment>
<dbReference type="VEuPathDB" id="FungiDB:PGUG_05509"/>
<dbReference type="InterPro" id="IPR019166">
    <property type="entry name" value="MIC26/MIC27"/>
</dbReference>
<dbReference type="GeneID" id="5124373"/>
<dbReference type="PANTHER" id="PTHR28268:SF1">
    <property type="entry name" value="MICOS SUBUNIT MIC26"/>
    <property type="match status" value="1"/>
</dbReference>
<proteinExistence type="predicted"/>
<evidence type="ECO:0000313" key="3">
    <source>
        <dbReference type="Proteomes" id="UP000001997"/>
    </source>
</evidence>
<protein>
    <recommendedName>
        <fullName evidence="1">MICOS complex subunit</fullName>
    </recommendedName>
</protein>
<dbReference type="STRING" id="294746.A5DQF8"/>
<keyword evidence="3" id="KW-1185">Reference proteome</keyword>